<feature type="region of interest" description="Disordered" evidence="1">
    <location>
        <begin position="1"/>
        <end position="30"/>
    </location>
</feature>
<feature type="compositionally biased region" description="Polar residues" evidence="1">
    <location>
        <begin position="14"/>
        <end position="27"/>
    </location>
</feature>
<evidence type="ECO:0000256" key="1">
    <source>
        <dbReference type="SAM" id="MobiDB-lite"/>
    </source>
</evidence>
<sequence>MRDTLINLEDSQRDSGINSDFSESSDLPNEDMHTEKINYAFTVTDPHFLELIEMHAIQEGGSSYLDEDEKKYIFYPCIMESGKEIVVIAEQGCHYYTKVAWHDGKEPKHQCDQIKYYAKPSMIDEREYVQYPEFEICYVAIYAKNLHDSEEITERMVQMKNDLKNLKVSMFEIDPSKIETIDKAIIEACKLLKKQYDKGKKKPLVSNYSYSFTQFFKTIGTLTNALLYFFLVMEAKVWQFHLILQILIYIGLLFAVAVQNIVISIVFSLCTSREDRTEWRGHIFGTLFTSVIVVALAIWKFVLLLNENASFALAFGIHFCIYVAIAIARCAVLNYEFKKEDEEDDLAIKQAYFKTLKYRKP</sequence>
<comment type="caution">
    <text evidence="3">The sequence shown here is derived from an EMBL/GenBank/DDBJ whole genome shotgun (WGS) entry which is preliminary data.</text>
</comment>
<feature type="transmembrane region" description="Helical" evidence="2">
    <location>
        <begin position="311"/>
        <end position="332"/>
    </location>
</feature>
<feature type="transmembrane region" description="Helical" evidence="2">
    <location>
        <begin position="282"/>
        <end position="305"/>
    </location>
</feature>
<evidence type="ECO:0000313" key="3">
    <source>
        <dbReference type="EMBL" id="TNV77493.1"/>
    </source>
</evidence>
<organism evidence="3 4">
    <name type="scientific">Halteria grandinella</name>
    <dbReference type="NCBI Taxonomy" id="5974"/>
    <lineage>
        <taxon>Eukaryota</taxon>
        <taxon>Sar</taxon>
        <taxon>Alveolata</taxon>
        <taxon>Ciliophora</taxon>
        <taxon>Intramacronucleata</taxon>
        <taxon>Spirotrichea</taxon>
        <taxon>Stichotrichia</taxon>
        <taxon>Sporadotrichida</taxon>
        <taxon>Halteriidae</taxon>
        <taxon>Halteria</taxon>
    </lineage>
</organism>
<feature type="transmembrane region" description="Helical" evidence="2">
    <location>
        <begin position="208"/>
        <end position="231"/>
    </location>
</feature>
<dbReference type="Proteomes" id="UP000785679">
    <property type="component" value="Unassembled WGS sequence"/>
</dbReference>
<name>A0A8J8T0Z1_HALGN</name>
<keyword evidence="2" id="KW-0812">Transmembrane</keyword>
<keyword evidence="4" id="KW-1185">Reference proteome</keyword>
<keyword evidence="2" id="KW-1133">Transmembrane helix</keyword>
<gene>
    <name evidence="3" type="ORF">FGO68_gene6222</name>
</gene>
<reference evidence="3" key="1">
    <citation type="submission" date="2019-06" db="EMBL/GenBank/DDBJ databases">
        <authorList>
            <person name="Zheng W."/>
        </authorList>
    </citation>
    <scope>NUCLEOTIDE SEQUENCE</scope>
    <source>
        <strain evidence="3">QDHG01</strain>
    </source>
</reference>
<keyword evidence="2" id="KW-0472">Membrane</keyword>
<proteinExistence type="predicted"/>
<feature type="transmembrane region" description="Helical" evidence="2">
    <location>
        <begin position="243"/>
        <end position="270"/>
    </location>
</feature>
<evidence type="ECO:0000313" key="4">
    <source>
        <dbReference type="Proteomes" id="UP000785679"/>
    </source>
</evidence>
<dbReference type="EMBL" id="RRYP01011813">
    <property type="protein sequence ID" value="TNV77493.1"/>
    <property type="molecule type" value="Genomic_DNA"/>
</dbReference>
<protein>
    <submittedName>
        <fullName evidence="3">Uncharacterized protein</fullName>
    </submittedName>
</protein>
<dbReference type="AlphaFoldDB" id="A0A8J8T0Z1"/>
<evidence type="ECO:0000256" key="2">
    <source>
        <dbReference type="SAM" id="Phobius"/>
    </source>
</evidence>
<accession>A0A8J8T0Z1</accession>